<protein>
    <submittedName>
        <fullName evidence="1">Uncharacterized protein</fullName>
    </submittedName>
</protein>
<dbReference type="EMBL" id="UINC01159927">
    <property type="protein sequence ID" value="SVD58285.1"/>
    <property type="molecule type" value="Genomic_DNA"/>
</dbReference>
<reference evidence="1" key="1">
    <citation type="submission" date="2018-05" db="EMBL/GenBank/DDBJ databases">
        <authorList>
            <person name="Lanie J.A."/>
            <person name="Ng W.-L."/>
            <person name="Kazmierczak K.M."/>
            <person name="Andrzejewski T.M."/>
            <person name="Davidsen T.M."/>
            <person name="Wayne K.J."/>
            <person name="Tettelin H."/>
            <person name="Glass J.I."/>
            <person name="Rusch D."/>
            <person name="Podicherti R."/>
            <person name="Tsui H.-C.T."/>
            <person name="Winkler M.E."/>
        </authorList>
    </citation>
    <scope>NUCLEOTIDE SEQUENCE</scope>
</reference>
<organism evidence="1">
    <name type="scientific">marine metagenome</name>
    <dbReference type="NCBI Taxonomy" id="408172"/>
    <lineage>
        <taxon>unclassified sequences</taxon>
        <taxon>metagenomes</taxon>
        <taxon>ecological metagenomes</taxon>
    </lineage>
</organism>
<accession>A0A382WIY5</accession>
<sequence length="46" mass="5140">VKNILFFSRKNDDLSKKCSSHLQNLGFDVTNVLSSCRGEKIPDDLG</sequence>
<proteinExistence type="predicted"/>
<dbReference type="AlphaFoldDB" id="A0A382WIY5"/>
<evidence type="ECO:0000313" key="1">
    <source>
        <dbReference type="EMBL" id="SVD58285.1"/>
    </source>
</evidence>
<feature type="non-terminal residue" evidence="1">
    <location>
        <position position="46"/>
    </location>
</feature>
<feature type="non-terminal residue" evidence="1">
    <location>
        <position position="1"/>
    </location>
</feature>
<name>A0A382WIY5_9ZZZZ</name>
<gene>
    <name evidence="1" type="ORF">METZ01_LOCUS411139</name>
</gene>